<organism evidence="2 3">
    <name type="scientific">Martelella endophytica</name>
    <dbReference type="NCBI Taxonomy" id="1486262"/>
    <lineage>
        <taxon>Bacteria</taxon>
        <taxon>Pseudomonadati</taxon>
        <taxon>Pseudomonadota</taxon>
        <taxon>Alphaproteobacteria</taxon>
        <taxon>Hyphomicrobiales</taxon>
        <taxon>Aurantimonadaceae</taxon>
        <taxon>Martelella</taxon>
    </lineage>
</organism>
<feature type="domain" description="SH3b" evidence="1">
    <location>
        <begin position="45"/>
        <end position="108"/>
    </location>
</feature>
<dbReference type="Proteomes" id="UP000032611">
    <property type="component" value="Chromosome"/>
</dbReference>
<evidence type="ECO:0000259" key="1">
    <source>
        <dbReference type="SMART" id="SM00287"/>
    </source>
</evidence>
<accession>A0A0D5LN21</accession>
<dbReference type="InterPro" id="IPR010466">
    <property type="entry name" value="DUF1058"/>
</dbReference>
<dbReference type="SMART" id="SM00287">
    <property type="entry name" value="SH3b"/>
    <property type="match status" value="2"/>
</dbReference>
<name>A0A0D5LN21_MAREN</name>
<dbReference type="Pfam" id="PF06347">
    <property type="entry name" value="SH3_4"/>
    <property type="match status" value="2"/>
</dbReference>
<dbReference type="EMBL" id="CP010803">
    <property type="protein sequence ID" value="AJY44708.1"/>
    <property type="molecule type" value="Genomic_DNA"/>
</dbReference>
<dbReference type="KEGG" id="mey:TM49_01860"/>
<protein>
    <recommendedName>
        <fullName evidence="1">SH3b domain-containing protein</fullName>
    </recommendedName>
</protein>
<proteinExistence type="predicted"/>
<dbReference type="Gene3D" id="2.30.30.40">
    <property type="entry name" value="SH3 Domains"/>
    <property type="match status" value="1"/>
</dbReference>
<sequence>MPHCRKGFMRRFITIVLSALLVIAILTPAEAQSEQRRGASGAPLPRFAIIKPDRARMRVGPGFNYATKWIYKKPGLPVEITEEYSVWRQVRDADGTEGWMHVSVLSSVRNAMVAPWLRTDKDVPFLDIKAQQDDSARDVATIQPGAIVFMKDCDGTWCEVETSGITGYMHQNDLWGVYPDEVFR</sequence>
<evidence type="ECO:0000313" key="2">
    <source>
        <dbReference type="EMBL" id="AJY44708.1"/>
    </source>
</evidence>
<dbReference type="AlphaFoldDB" id="A0A0D5LN21"/>
<dbReference type="STRING" id="1486262.TM49_01860"/>
<dbReference type="InterPro" id="IPR003646">
    <property type="entry name" value="SH3-like_bac-type"/>
</dbReference>
<gene>
    <name evidence="2" type="ORF">TM49_01860</name>
</gene>
<dbReference type="PATRIC" id="fig|1486262.3.peg.383"/>
<keyword evidence="3" id="KW-1185">Reference proteome</keyword>
<feature type="domain" description="SH3b" evidence="1">
    <location>
        <begin position="118"/>
        <end position="178"/>
    </location>
</feature>
<evidence type="ECO:0000313" key="3">
    <source>
        <dbReference type="Proteomes" id="UP000032611"/>
    </source>
</evidence>
<reference evidence="2 3" key="1">
    <citation type="journal article" date="2015" name="Genome Announc.">
        <title>Complete genome sequence of Martelella endophytica YC6887, which has antifungal activity associated with a halophyte.</title>
        <authorList>
            <person name="Khan A."/>
            <person name="Khan H."/>
            <person name="Chung E.J."/>
            <person name="Hossain M.T."/>
            <person name="Chung Y.R."/>
        </authorList>
    </citation>
    <scope>NUCLEOTIDE SEQUENCE [LARGE SCALE GENOMIC DNA]</scope>
    <source>
        <strain evidence="2">YC6887</strain>
    </source>
</reference>
<dbReference type="HOGENOM" id="CLU_086360_0_0_5"/>